<dbReference type="AlphaFoldDB" id="A0A212ITZ9"/>
<evidence type="ECO:0000259" key="1">
    <source>
        <dbReference type="Pfam" id="PF08241"/>
    </source>
</evidence>
<organism evidence="2">
    <name type="scientific">uncultured delta proteobacterium</name>
    <dbReference type="NCBI Taxonomy" id="34034"/>
    <lineage>
        <taxon>Bacteria</taxon>
        <taxon>Deltaproteobacteria</taxon>
        <taxon>environmental samples</taxon>
    </lineage>
</organism>
<feature type="domain" description="Methyltransferase type 11" evidence="1">
    <location>
        <begin position="33"/>
        <end position="99"/>
    </location>
</feature>
<dbReference type="GO" id="GO:0032259">
    <property type="term" value="P:methylation"/>
    <property type="evidence" value="ECO:0007669"/>
    <property type="project" value="UniProtKB-KW"/>
</dbReference>
<proteinExistence type="predicted"/>
<name>A0A212ITZ9_9DELT</name>
<keyword evidence="2" id="KW-0808">Transferase</keyword>
<dbReference type="EMBL" id="FLUQ01000001">
    <property type="protein sequence ID" value="SBV90385.1"/>
    <property type="molecule type" value="Genomic_DNA"/>
</dbReference>
<keyword evidence="2" id="KW-0489">Methyltransferase</keyword>
<dbReference type="EC" id="2.1.1.-" evidence="2"/>
<dbReference type="Gene3D" id="3.40.50.150">
    <property type="entry name" value="Vaccinia Virus protein VP39"/>
    <property type="match status" value="1"/>
</dbReference>
<reference evidence="2" key="1">
    <citation type="submission" date="2016-04" db="EMBL/GenBank/DDBJ databases">
        <authorList>
            <person name="Evans L.H."/>
            <person name="Alamgir A."/>
            <person name="Owens N."/>
            <person name="Weber N.D."/>
            <person name="Virtaneva K."/>
            <person name="Barbian K."/>
            <person name="Babar A."/>
            <person name="Rosenke K."/>
        </authorList>
    </citation>
    <scope>NUCLEOTIDE SEQUENCE</scope>
    <source>
        <strain evidence="2">86</strain>
    </source>
</reference>
<protein>
    <submittedName>
        <fullName evidence="2">Methyltransferase, type 11 family</fullName>
        <ecNumber evidence="2">2.1.1.-</ecNumber>
    </submittedName>
</protein>
<dbReference type="InterPro" id="IPR013216">
    <property type="entry name" value="Methyltransf_11"/>
</dbReference>
<dbReference type="SUPFAM" id="SSF53335">
    <property type="entry name" value="S-adenosyl-L-methionine-dependent methyltransferases"/>
    <property type="match status" value="1"/>
</dbReference>
<dbReference type="InterPro" id="IPR029063">
    <property type="entry name" value="SAM-dependent_MTases_sf"/>
</dbReference>
<dbReference type="Pfam" id="PF08241">
    <property type="entry name" value="Methyltransf_11"/>
    <property type="match status" value="1"/>
</dbReference>
<gene>
    <name evidence="2" type="ORF">KL86DPRO_10003</name>
</gene>
<dbReference type="GO" id="GO:0008757">
    <property type="term" value="F:S-adenosylmethionine-dependent methyltransferase activity"/>
    <property type="evidence" value="ECO:0007669"/>
    <property type="project" value="InterPro"/>
</dbReference>
<evidence type="ECO:0000313" key="2">
    <source>
        <dbReference type="EMBL" id="SBV90385.1"/>
    </source>
</evidence>
<accession>A0A212ITZ9</accession>
<sequence>MQKNSSVSKAVLHVGCGVHTPDKLHETFRGPGWREVRLDINPAVNPDILASITDMQGVADASFEALYSSHNLEHLHPHEVPLALAEFKRVLKPYGFALITVPDLRQAAQCIAEDKAEEPVLMTNKGPITPLDILYGFRPFLANGNLFMAHNFGFTAATLRAALADAGFCEISVEPDGEFNLWATASPSAALSSGKGAS</sequence>